<name>A0ABT1E4D0_9ACTN</name>
<evidence type="ECO:0000313" key="1">
    <source>
        <dbReference type="EMBL" id="MCO8277000.1"/>
    </source>
</evidence>
<organism evidence="1 2">
    <name type="scientific">Paractinoplanes aksuensis</name>
    <dbReference type="NCBI Taxonomy" id="2939490"/>
    <lineage>
        <taxon>Bacteria</taxon>
        <taxon>Bacillati</taxon>
        <taxon>Actinomycetota</taxon>
        <taxon>Actinomycetes</taxon>
        <taxon>Micromonosporales</taxon>
        <taxon>Micromonosporaceae</taxon>
        <taxon>Paractinoplanes</taxon>
    </lineage>
</organism>
<comment type="caution">
    <text evidence="1">The sequence shown here is derived from an EMBL/GenBank/DDBJ whole genome shotgun (WGS) entry which is preliminary data.</text>
</comment>
<gene>
    <name evidence="1" type="ORF">M1L60_41125</name>
</gene>
<dbReference type="Proteomes" id="UP001523369">
    <property type="component" value="Unassembled WGS sequence"/>
</dbReference>
<keyword evidence="2" id="KW-1185">Reference proteome</keyword>
<protein>
    <submittedName>
        <fullName evidence="1">Uncharacterized protein</fullName>
    </submittedName>
</protein>
<sequence>MQLAQVLDVIERVLVAAEHPDIVKIERYGTGTEPWGPSAAKSRTTSIAGVRVTYASTATAMLWGAIWPGEKPLPMPAELPKISDRVARLSILVVQLLDVAKPAAFTSWQLVSLPDLGPQDAPAPAPAGVSVVCADGTKMLLRAASTGATVGDEPENDPTPDYVIPAGVSGAGV</sequence>
<evidence type="ECO:0000313" key="2">
    <source>
        <dbReference type="Proteomes" id="UP001523369"/>
    </source>
</evidence>
<reference evidence="1 2" key="1">
    <citation type="submission" date="2022-06" db="EMBL/GenBank/DDBJ databases">
        <title>New Species of the Genus Actinoplanes, ActinopZanes ferrugineus.</title>
        <authorList>
            <person name="Ding P."/>
        </authorList>
    </citation>
    <scope>NUCLEOTIDE SEQUENCE [LARGE SCALE GENOMIC DNA]</scope>
    <source>
        <strain evidence="1 2">TRM88003</strain>
    </source>
</reference>
<dbReference type="EMBL" id="JAMYJR010000052">
    <property type="protein sequence ID" value="MCO8277000.1"/>
    <property type="molecule type" value="Genomic_DNA"/>
</dbReference>
<accession>A0ABT1E4D0</accession>
<proteinExistence type="predicted"/>
<dbReference type="RefSeq" id="WP_253243011.1">
    <property type="nucleotide sequence ID" value="NZ_JAMYJR010000052.1"/>
</dbReference>